<dbReference type="AlphaFoldDB" id="A0AA38NZL5"/>
<keyword evidence="4" id="KW-1185">Reference proteome</keyword>
<dbReference type="Proteomes" id="UP001163846">
    <property type="component" value="Unassembled WGS sequence"/>
</dbReference>
<name>A0AA38NZL5_9AGAR</name>
<dbReference type="EMBL" id="MU806699">
    <property type="protein sequence ID" value="KAJ3833421.1"/>
    <property type="molecule type" value="Genomic_DNA"/>
</dbReference>
<evidence type="ECO:0000313" key="4">
    <source>
        <dbReference type="Proteomes" id="UP001163846"/>
    </source>
</evidence>
<feature type="transmembrane region" description="Helical" evidence="2">
    <location>
        <begin position="16"/>
        <end position="38"/>
    </location>
</feature>
<feature type="region of interest" description="Disordered" evidence="1">
    <location>
        <begin position="126"/>
        <end position="146"/>
    </location>
</feature>
<organism evidence="3 4">
    <name type="scientific">Lentinula raphanica</name>
    <dbReference type="NCBI Taxonomy" id="153919"/>
    <lineage>
        <taxon>Eukaryota</taxon>
        <taxon>Fungi</taxon>
        <taxon>Dikarya</taxon>
        <taxon>Basidiomycota</taxon>
        <taxon>Agaricomycotina</taxon>
        <taxon>Agaricomycetes</taxon>
        <taxon>Agaricomycetidae</taxon>
        <taxon>Agaricales</taxon>
        <taxon>Marasmiineae</taxon>
        <taxon>Omphalotaceae</taxon>
        <taxon>Lentinula</taxon>
    </lineage>
</organism>
<sequence length="357" mass="38603">MTGTSSQFTFSGTTRYIILGSAAGLGILAALALSAFVFCRSRSRRLGSCKGGFNLNVADDCAGLVDGRSFTSQGTLKSVYDDDKYSKLKPLKLLQCSKDQFNYQEKNDTNASLDYDYCHQHQHHQYHDAALPQHSADRPPSRPPGLLYVSQLRHPRHVSGGLNVQGSPASPRFSSVRRDFSFGSTTSSASTPVSPASDPTIPTSAYILDGIPNLCSPPSTSPKEIVEWIRSDSILSAHDGYVLAREDSLQVGVFSSWFGSPPATGFGSGSGSGSPTQQAHVSSMLSSSTLNKTAYYGAREYRNDFFAGDSRFKGAMRVPSIEHLFSDSERCELGPVEHGTRWGPILYTLDKPLCSCA</sequence>
<keyword evidence="2" id="KW-1133">Transmembrane helix</keyword>
<gene>
    <name evidence="3" type="ORF">F5878DRAFT_632785</name>
</gene>
<evidence type="ECO:0000256" key="2">
    <source>
        <dbReference type="SAM" id="Phobius"/>
    </source>
</evidence>
<reference evidence="3" key="1">
    <citation type="submission" date="2022-08" db="EMBL/GenBank/DDBJ databases">
        <authorList>
            <consortium name="DOE Joint Genome Institute"/>
            <person name="Min B."/>
            <person name="Riley R."/>
            <person name="Sierra-Patev S."/>
            <person name="Naranjo-Ortiz M."/>
            <person name="Looney B."/>
            <person name="Konkel Z."/>
            <person name="Slot J.C."/>
            <person name="Sakamoto Y."/>
            <person name="Steenwyk J.L."/>
            <person name="Rokas A."/>
            <person name="Carro J."/>
            <person name="Camarero S."/>
            <person name="Ferreira P."/>
            <person name="Molpeceres G."/>
            <person name="Ruiz-Duenas F.J."/>
            <person name="Serrano A."/>
            <person name="Henrissat B."/>
            <person name="Drula E."/>
            <person name="Hughes K.W."/>
            <person name="Mata J.L."/>
            <person name="Ishikawa N.K."/>
            <person name="Vargas-Isla R."/>
            <person name="Ushijima S."/>
            <person name="Smith C.A."/>
            <person name="Ahrendt S."/>
            <person name="Andreopoulos W."/>
            <person name="He G."/>
            <person name="Labutti K."/>
            <person name="Lipzen A."/>
            <person name="Ng V."/>
            <person name="Sandor L."/>
            <person name="Barry K."/>
            <person name="Martinez A.T."/>
            <person name="Xiao Y."/>
            <person name="Gibbons J.G."/>
            <person name="Terashima K."/>
            <person name="Hibbett D.S."/>
            <person name="Grigoriev I.V."/>
        </authorList>
    </citation>
    <scope>NUCLEOTIDE SEQUENCE</scope>
    <source>
        <strain evidence="3">TFB9207</strain>
    </source>
</reference>
<accession>A0AA38NZL5</accession>
<evidence type="ECO:0000256" key="1">
    <source>
        <dbReference type="SAM" id="MobiDB-lite"/>
    </source>
</evidence>
<protein>
    <submittedName>
        <fullName evidence="3">Uncharacterized protein</fullName>
    </submittedName>
</protein>
<keyword evidence="2" id="KW-0812">Transmembrane</keyword>
<evidence type="ECO:0000313" key="3">
    <source>
        <dbReference type="EMBL" id="KAJ3833421.1"/>
    </source>
</evidence>
<comment type="caution">
    <text evidence="3">The sequence shown here is derived from an EMBL/GenBank/DDBJ whole genome shotgun (WGS) entry which is preliminary data.</text>
</comment>
<proteinExistence type="predicted"/>
<keyword evidence="2" id="KW-0472">Membrane</keyword>